<dbReference type="InterPro" id="IPR034660">
    <property type="entry name" value="DinB/YfiT-like"/>
</dbReference>
<dbReference type="SUPFAM" id="SSF109854">
    <property type="entry name" value="DinB/YfiT-like putative metalloenzymes"/>
    <property type="match status" value="1"/>
</dbReference>
<sequence length="138" mass="15305">MRGAPASFADFKAGPTTRTPIQILAHIGDLLDWALSQAKGEEAWHNATPLPWDREVKRFFAALKAFDDYLASKKPLHKPAERMFQGAIADSLNHTGQITMLRRLAGSHVRGENYSRADIQIGRVGPEQSPPPARSEFD</sequence>
<organism evidence="1 2">
    <name type="scientific">Eiseniibacteriota bacterium</name>
    <dbReference type="NCBI Taxonomy" id="2212470"/>
    <lineage>
        <taxon>Bacteria</taxon>
        <taxon>Candidatus Eiseniibacteriota</taxon>
    </lineage>
</organism>
<dbReference type="Gene3D" id="1.20.120.450">
    <property type="entry name" value="dinb family like domain"/>
    <property type="match status" value="1"/>
</dbReference>
<evidence type="ECO:0000313" key="1">
    <source>
        <dbReference type="EMBL" id="TMQ54882.1"/>
    </source>
</evidence>
<dbReference type="AlphaFoldDB" id="A0A538SU04"/>
<evidence type="ECO:0008006" key="3">
    <source>
        <dbReference type="Google" id="ProtNLM"/>
    </source>
</evidence>
<dbReference type="Proteomes" id="UP000319829">
    <property type="component" value="Unassembled WGS sequence"/>
</dbReference>
<proteinExistence type="predicted"/>
<name>A0A538SU04_UNCEI</name>
<gene>
    <name evidence="1" type="ORF">E6K74_04800</name>
</gene>
<dbReference type="EMBL" id="VBOU01000049">
    <property type="protein sequence ID" value="TMQ54882.1"/>
    <property type="molecule type" value="Genomic_DNA"/>
</dbReference>
<comment type="caution">
    <text evidence="1">The sequence shown here is derived from an EMBL/GenBank/DDBJ whole genome shotgun (WGS) entry which is preliminary data.</text>
</comment>
<protein>
    <recommendedName>
        <fullName evidence="3">DinB family protein</fullName>
    </recommendedName>
</protein>
<reference evidence="1 2" key="1">
    <citation type="journal article" date="2019" name="Nat. Microbiol.">
        <title>Mediterranean grassland soil C-N compound turnover is dependent on rainfall and depth, and is mediated by genomically divergent microorganisms.</title>
        <authorList>
            <person name="Diamond S."/>
            <person name="Andeer P.F."/>
            <person name="Li Z."/>
            <person name="Crits-Christoph A."/>
            <person name="Burstein D."/>
            <person name="Anantharaman K."/>
            <person name="Lane K.R."/>
            <person name="Thomas B.C."/>
            <person name="Pan C."/>
            <person name="Northen T.R."/>
            <person name="Banfield J.F."/>
        </authorList>
    </citation>
    <scope>NUCLEOTIDE SEQUENCE [LARGE SCALE GENOMIC DNA]</scope>
    <source>
        <strain evidence="1">WS_4</strain>
    </source>
</reference>
<accession>A0A538SU04</accession>
<evidence type="ECO:0000313" key="2">
    <source>
        <dbReference type="Proteomes" id="UP000319829"/>
    </source>
</evidence>